<gene>
    <name evidence="3" type="ORF">MKW94_026316</name>
</gene>
<keyword evidence="2" id="KW-0812">Transmembrane</keyword>
<dbReference type="EMBL" id="JAJJMA010150376">
    <property type="protein sequence ID" value="MCL7034826.1"/>
    <property type="molecule type" value="Genomic_DNA"/>
</dbReference>
<feature type="transmembrane region" description="Helical" evidence="2">
    <location>
        <begin position="194"/>
        <end position="212"/>
    </location>
</feature>
<dbReference type="PANTHER" id="PTHR33625">
    <property type="entry name" value="OS08G0179900 PROTEIN"/>
    <property type="match status" value="1"/>
</dbReference>
<sequence length="215" mass="23486">MPSRVVFGGVPSLEEAEEATSDLKDALDDINGCRTSSFDYEEDESETSETKACATTAGEAPITIPSASGPIFQAFSLLKESPAAQSVVASLASDKNVWDAVMENEKVMEFLKLHQTDNEYHEYKTPSMCFEDVQQTDGLGNVFLRSVDNIKLKVMEMMTSLSAFFENLFGGQASGSNIHLDTNGNARATFVDKIKGSSFMALAIMVIMVVILKRR</sequence>
<keyword evidence="2" id="KW-0472">Membrane</keyword>
<accession>A0AA41SG85</accession>
<dbReference type="AlphaFoldDB" id="A0AA41SG85"/>
<evidence type="ECO:0000313" key="3">
    <source>
        <dbReference type="EMBL" id="MCL7034826.1"/>
    </source>
</evidence>
<organism evidence="3 4">
    <name type="scientific">Papaver nudicaule</name>
    <name type="common">Iceland poppy</name>
    <dbReference type="NCBI Taxonomy" id="74823"/>
    <lineage>
        <taxon>Eukaryota</taxon>
        <taxon>Viridiplantae</taxon>
        <taxon>Streptophyta</taxon>
        <taxon>Embryophyta</taxon>
        <taxon>Tracheophyta</taxon>
        <taxon>Spermatophyta</taxon>
        <taxon>Magnoliopsida</taxon>
        <taxon>Ranunculales</taxon>
        <taxon>Papaveraceae</taxon>
        <taxon>Papaveroideae</taxon>
        <taxon>Papaver</taxon>
    </lineage>
</organism>
<keyword evidence="2" id="KW-1133">Transmembrane helix</keyword>
<evidence type="ECO:0000313" key="4">
    <source>
        <dbReference type="Proteomes" id="UP001177140"/>
    </source>
</evidence>
<dbReference type="PANTHER" id="PTHR33625:SF4">
    <property type="entry name" value="OS08G0179900 PROTEIN"/>
    <property type="match status" value="1"/>
</dbReference>
<keyword evidence="4" id="KW-1185">Reference proteome</keyword>
<protein>
    <submittedName>
        <fullName evidence="3">Uncharacterized protein</fullName>
    </submittedName>
</protein>
<proteinExistence type="predicted"/>
<feature type="region of interest" description="Disordered" evidence="1">
    <location>
        <begin position="1"/>
        <end position="22"/>
    </location>
</feature>
<reference evidence="3" key="1">
    <citation type="submission" date="2022-03" db="EMBL/GenBank/DDBJ databases">
        <title>A functionally conserved STORR gene fusion in Papaver species that diverged 16.8 million years ago.</title>
        <authorList>
            <person name="Catania T."/>
        </authorList>
    </citation>
    <scope>NUCLEOTIDE SEQUENCE</scope>
    <source>
        <strain evidence="3">S-191538</strain>
    </source>
</reference>
<name>A0AA41SG85_PAPNU</name>
<comment type="caution">
    <text evidence="3">The sequence shown here is derived from an EMBL/GenBank/DDBJ whole genome shotgun (WGS) entry which is preliminary data.</text>
</comment>
<evidence type="ECO:0000256" key="1">
    <source>
        <dbReference type="SAM" id="MobiDB-lite"/>
    </source>
</evidence>
<dbReference type="Proteomes" id="UP001177140">
    <property type="component" value="Unassembled WGS sequence"/>
</dbReference>
<evidence type="ECO:0000256" key="2">
    <source>
        <dbReference type="SAM" id="Phobius"/>
    </source>
</evidence>